<evidence type="ECO:0000313" key="2">
    <source>
        <dbReference type="Proteomes" id="UP000193431"/>
    </source>
</evidence>
<dbReference type="PROSITE" id="PS51257">
    <property type="entry name" value="PROKAR_LIPOPROTEIN"/>
    <property type="match status" value="1"/>
</dbReference>
<name>A0A1W6MLZ9_9FLAO</name>
<evidence type="ECO:0000313" key="1">
    <source>
        <dbReference type="EMBL" id="ARN78536.1"/>
    </source>
</evidence>
<keyword evidence="2" id="KW-1185">Reference proteome</keyword>
<sequence>MKKQALLAAVILLIIACQNKPKNKETLDVSSEPIEKTTTVDLSRYPEPLQNVFEAHGGLDRWKSMQTITFTMGEETHTSDLNSRDIKVENPDYTLGSEKGNVWIAQDSAIMSPQRVKFYHNLMFYFYAMPFLLADDGIIYSEAGPLNKDGISYPAIKIGYEQNVGDSPEDEYILYYHPETYQMTWLAYTVTFGKNEKSDDFHYIKYDKWQKVNGLLLPKMLDWYIVENGLPTTSRGNPRIFDKVDVDQAPMDDAFYTIPKNGELVE</sequence>
<dbReference type="InterPro" id="IPR045444">
    <property type="entry name" value="DUF6503"/>
</dbReference>
<dbReference type="AlphaFoldDB" id="A0A1W6MLZ9"/>
<dbReference type="EMBL" id="CP019344">
    <property type="protein sequence ID" value="ARN78536.1"/>
    <property type="molecule type" value="Genomic_DNA"/>
</dbReference>
<dbReference type="OrthoDB" id="282859at2"/>
<dbReference type="Pfam" id="PF20113">
    <property type="entry name" value="DUF6503"/>
    <property type="match status" value="1"/>
</dbReference>
<accession>A0A1W6MLZ9</accession>
<organism evidence="1 2">
    <name type="scientific">Nonlabens spongiae</name>
    <dbReference type="NCBI Taxonomy" id="331648"/>
    <lineage>
        <taxon>Bacteria</taxon>
        <taxon>Pseudomonadati</taxon>
        <taxon>Bacteroidota</taxon>
        <taxon>Flavobacteriia</taxon>
        <taxon>Flavobacteriales</taxon>
        <taxon>Flavobacteriaceae</taxon>
        <taxon>Nonlabens</taxon>
    </lineage>
</organism>
<gene>
    <name evidence="1" type="ORF">BST97_11365</name>
</gene>
<reference evidence="1 2" key="1">
    <citation type="submission" date="2016-11" db="EMBL/GenBank/DDBJ databases">
        <title>Trade-off between light-utilization and light-protection in marine flavobacteria.</title>
        <authorList>
            <person name="Kumagai Y."/>
        </authorList>
    </citation>
    <scope>NUCLEOTIDE SEQUENCE [LARGE SCALE GENOMIC DNA]</scope>
    <source>
        <strain evidence="1 2">JCM 13191</strain>
    </source>
</reference>
<dbReference type="RefSeq" id="WP_085767342.1">
    <property type="nucleotide sequence ID" value="NZ_CP019344.1"/>
</dbReference>
<protein>
    <submittedName>
        <fullName evidence="1">Threonine synthase</fullName>
    </submittedName>
</protein>
<dbReference type="STRING" id="331648.BST97_11365"/>
<proteinExistence type="predicted"/>
<dbReference type="Proteomes" id="UP000193431">
    <property type="component" value="Chromosome"/>
</dbReference>